<proteinExistence type="predicted"/>
<dbReference type="AlphaFoldDB" id="A0AB36R867"/>
<dbReference type="Proteomes" id="UP000216215">
    <property type="component" value="Unassembled WGS sequence"/>
</dbReference>
<reference evidence="3" key="1">
    <citation type="submission" date="2017-08" db="EMBL/GenBank/DDBJ databases">
        <title>Mesorhizobium wenxinae sp. nov., a novel rhizobial species isolated from root nodules of chickpea (Cicer arietinum L.).</title>
        <authorList>
            <person name="Zhang J."/>
        </authorList>
    </citation>
    <scope>NUCLEOTIDE SEQUENCE [LARGE SCALE GENOMIC DNA]</scope>
    <source>
        <strain evidence="3">USDA 3392</strain>
    </source>
</reference>
<organism evidence="2 3">
    <name type="scientific">Mesorhizobium mediterraneum</name>
    <dbReference type="NCBI Taxonomy" id="43617"/>
    <lineage>
        <taxon>Bacteria</taxon>
        <taxon>Pseudomonadati</taxon>
        <taxon>Pseudomonadota</taxon>
        <taxon>Alphaproteobacteria</taxon>
        <taxon>Hyphomicrobiales</taxon>
        <taxon>Phyllobacteriaceae</taxon>
        <taxon>Mesorhizobium</taxon>
    </lineage>
</organism>
<feature type="compositionally biased region" description="Basic and acidic residues" evidence="1">
    <location>
        <begin position="67"/>
        <end position="77"/>
    </location>
</feature>
<feature type="region of interest" description="Disordered" evidence="1">
    <location>
        <begin position="47"/>
        <end position="77"/>
    </location>
</feature>
<keyword evidence="3" id="KW-1185">Reference proteome</keyword>
<evidence type="ECO:0000313" key="3">
    <source>
        <dbReference type="Proteomes" id="UP000216215"/>
    </source>
</evidence>
<accession>A0AB36R867</accession>
<evidence type="ECO:0000313" key="2">
    <source>
        <dbReference type="EMBL" id="PAQ00919.1"/>
    </source>
</evidence>
<dbReference type="EMBL" id="NPKI01000019">
    <property type="protein sequence ID" value="PAQ00919.1"/>
    <property type="molecule type" value="Genomic_DNA"/>
</dbReference>
<sequence length="218" mass="23235">MGAKLAARGVVPREVRAQIAIAEWMNNGGSEARLIELVRAAYEKGSEGRRQGAAKGHMSVANASRANESEGHSADAEKAFSRLPELSPRSLAVKAVEPQDLARGERNWAGQKMHAAKAVVALPRPVSPAYIAAAKTGAKHLALTVLDSFKVRDGRPIGDVPWSSLDRLIAEGGHEVAVLKILRNRGVPTDKNAPMRLLVGVAEMERTIQKAAEMADAA</sequence>
<name>A0AB36R867_9HYPH</name>
<comment type="caution">
    <text evidence="2">The sequence shown here is derived from an EMBL/GenBank/DDBJ whole genome shotgun (WGS) entry which is preliminary data.</text>
</comment>
<gene>
    <name evidence="2" type="ORF">CIT25_17790</name>
</gene>
<evidence type="ECO:0000256" key="1">
    <source>
        <dbReference type="SAM" id="MobiDB-lite"/>
    </source>
</evidence>
<protein>
    <submittedName>
        <fullName evidence="2">Uncharacterized protein</fullName>
    </submittedName>
</protein>